<dbReference type="Proteomes" id="UP001171620">
    <property type="component" value="Unassembled WGS sequence"/>
</dbReference>
<dbReference type="EMBL" id="JAUJRV010000001">
    <property type="protein sequence ID" value="MDN7793489.1"/>
    <property type="molecule type" value="Genomic_DNA"/>
</dbReference>
<accession>A0AAW7SUL2</accession>
<dbReference type="Gene3D" id="2.40.30.10">
    <property type="entry name" value="Translation factors"/>
    <property type="match status" value="1"/>
</dbReference>
<dbReference type="InterPro" id="IPR039374">
    <property type="entry name" value="SIP_fam"/>
</dbReference>
<dbReference type="InterPro" id="IPR017927">
    <property type="entry name" value="FAD-bd_FR_type"/>
</dbReference>
<evidence type="ECO:0000256" key="1">
    <source>
        <dbReference type="ARBA" id="ARBA00035644"/>
    </source>
</evidence>
<feature type="domain" description="FAD-binding FR-type" evidence="2">
    <location>
        <begin position="17"/>
        <end position="141"/>
    </location>
</feature>
<evidence type="ECO:0000313" key="3">
    <source>
        <dbReference type="EMBL" id="MDN7793489.1"/>
    </source>
</evidence>
<evidence type="ECO:0000259" key="2">
    <source>
        <dbReference type="PROSITE" id="PS51384"/>
    </source>
</evidence>
<dbReference type="PROSITE" id="PS51384">
    <property type="entry name" value="FAD_FR"/>
    <property type="match status" value="1"/>
</dbReference>
<dbReference type="InterPro" id="IPR007037">
    <property type="entry name" value="SIP_rossman_dom"/>
</dbReference>
<dbReference type="GO" id="GO:0016491">
    <property type="term" value="F:oxidoreductase activity"/>
    <property type="evidence" value="ECO:0007669"/>
    <property type="project" value="InterPro"/>
</dbReference>
<comment type="similarity">
    <text evidence="1">Belongs to the SIP oxidoreductase family.</text>
</comment>
<dbReference type="CDD" id="cd06193">
    <property type="entry name" value="siderophore_interacting"/>
    <property type="match status" value="1"/>
</dbReference>
<dbReference type="InterPro" id="IPR013113">
    <property type="entry name" value="SIP_FAD-bd"/>
</dbReference>
<dbReference type="AlphaFoldDB" id="A0AAW7SUL2"/>
<protein>
    <submittedName>
        <fullName evidence="3">Siderophore-interacting protein</fullName>
    </submittedName>
</protein>
<dbReference type="PANTHER" id="PTHR30157">
    <property type="entry name" value="FERRIC REDUCTASE, NADPH-DEPENDENT"/>
    <property type="match status" value="1"/>
</dbReference>
<name>A0AAW7SUL2_BURVI</name>
<comment type="caution">
    <text evidence="3">The sequence shown here is derived from an EMBL/GenBank/DDBJ whole genome shotgun (WGS) entry which is preliminary data.</text>
</comment>
<dbReference type="InterPro" id="IPR017938">
    <property type="entry name" value="Riboflavin_synthase-like_b-brl"/>
</dbReference>
<reference evidence="3" key="1">
    <citation type="submission" date="2023-07" db="EMBL/GenBank/DDBJ databases">
        <title>A collection of bacterial strains from the Burkholderia cepacia Research Laboratory and Repository.</title>
        <authorList>
            <person name="Lipuma J."/>
            <person name="Spilker T."/>
            <person name="Caverly L."/>
        </authorList>
    </citation>
    <scope>NUCLEOTIDE SEQUENCE</scope>
    <source>
        <strain evidence="3">AU44268</strain>
    </source>
</reference>
<sequence length="277" mass="30400">MIQNTPERTVTRVRHPLKFRLLQVVRVRAITPHLLRVTLGGADLADFESSSFDDHVKVFFPPPGAERPALPTLGANGPEFPAGEPKPVARDFTPRRFDRAACELDLEFVLNHPGPASQWAAQARIGQWLGIGGPRGSFVVPTDFDWHLLIGDDTALPAVARRLEELPAGARVAVVLEVADRTAQIAFDTRADVHEIWRFRAEADTTDTTDGDALLNAVRELPLPSSGDGYVWAAGEAQSMRAVRQHLSGERGIDKSRIRAAAYWKRGAAAVHETLED</sequence>
<dbReference type="Pfam" id="PF04954">
    <property type="entry name" value="SIP"/>
    <property type="match status" value="1"/>
</dbReference>
<proteinExistence type="inferred from homology"/>
<dbReference type="PANTHER" id="PTHR30157:SF0">
    <property type="entry name" value="NADPH-DEPENDENT FERRIC-CHELATE REDUCTASE"/>
    <property type="match status" value="1"/>
</dbReference>
<dbReference type="Pfam" id="PF08021">
    <property type="entry name" value="FAD_binding_9"/>
    <property type="match status" value="1"/>
</dbReference>
<organism evidence="3 4">
    <name type="scientific">Burkholderia vietnamiensis</name>
    <dbReference type="NCBI Taxonomy" id="60552"/>
    <lineage>
        <taxon>Bacteria</taxon>
        <taxon>Pseudomonadati</taxon>
        <taxon>Pseudomonadota</taxon>
        <taxon>Betaproteobacteria</taxon>
        <taxon>Burkholderiales</taxon>
        <taxon>Burkholderiaceae</taxon>
        <taxon>Burkholderia</taxon>
        <taxon>Burkholderia cepacia complex</taxon>
    </lineage>
</organism>
<dbReference type="Gene3D" id="3.40.50.80">
    <property type="entry name" value="Nucleotide-binding domain of ferredoxin-NADP reductase (FNR) module"/>
    <property type="match status" value="1"/>
</dbReference>
<evidence type="ECO:0000313" key="4">
    <source>
        <dbReference type="Proteomes" id="UP001171620"/>
    </source>
</evidence>
<dbReference type="SUPFAM" id="SSF63380">
    <property type="entry name" value="Riboflavin synthase domain-like"/>
    <property type="match status" value="1"/>
</dbReference>
<dbReference type="InterPro" id="IPR039261">
    <property type="entry name" value="FNR_nucleotide-bd"/>
</dbReference>
<dbReference type="RefSeq" id="WP_301788286.1">
    <property type="nucleotide sequence ID" value="NZ_JAUJRV010000001.1"/>
</dbReference>
<gene>
    <name evidence="3" type="ORF">QZM33_00785</name>
</gene>